<protein>
    <recommendedName>
        <fullName evidence="1">PD-(D/E)XK endonuclease-like domain-containing protein</fullName>
    </recommendedName>
</protein>
<accession>A0ABX9KH57</accession>
<feature type="domain" description="PD-(D/E)XK endonuclease-like" evidence="1">
    <location>
        <begin position="77"/>
        <end position="225"/>
    </location>
</feature>
<reference evidence="2 3" key="1">
    <citation type="submission" date="2018-08" db="EMBL/GenBank/DDBJ databases">
        <title>Draft genome sequence of Psychrilyobacter sp. strain SD5 isolated from Black Sea water.</title>
        <authorList>
            <person name="Yadav S."/>
            <person name="Villanueva L."/>
            <person name="Damste J.S.S."/>
        </authorList>
    </citation>
    <scope>NUCLEOTIDE SEQUENCE [LARGE SCALE GENOMIC DNA]</scope>
    <source>
        <strain evidence="2 3">SD5</strain>
    </source>
</reference>
<dbReference type="InterPro" id="IPR011604">
    <property type="entry name" value="PDDEXK-like_dom_sf"/>
</dbReference>
<organism evidence="2 3">
    <name type="scientific">Psychrilyobacter piezotolerans</name>
    <dbReference type="NCBI Taxonomy" id="2293438"/>
    <lineage>
        <taxon>Bacteria</taxon>
        <taxon>Fusobacteriati</taxon>
        <taxon>Fusobacteriota</taxon>
        <taxon>Fusobacteriia</taxon>
        <taxon>Fusobacteriales</taxon>
        <taxon>Fusobacteriaceae</taxon>
        <taxon>Psychrilyobacter</taxon>
    </lineage>
</organism>
<evidence type="ECO:0000259" key="1">
    <source>
        <dbReference type="Pfam" id="PF12705"/>
    </source>
</evidence>
<dbReference type="EMBL" id="QUAJ01000011">
    <property type="protein sequence ID" value="REI41319.1"/>
    <property type="molecule type" value="Genomic_DNA"/>
</dbReference>
<sequence>MKENFYYSQNSLGIFERCPKMFEYIYIDGISGKGIDPELKKSVERGTNFHILAERYFNGMKDFFYIEDEQLLEWMAVLEEKYPEDIDCRSEFEIRQDKDEIKLMAKYDLLIIEDNKIKIVDFKTNKNPYNVGVVEENIQTKVYMFLLGENLKKIFPKMKIEDISMEYFQLNYPKNKIFIEYNEKKHEKNKKIFKKKIGEIKKNKNFFASKNDETCLKCGFESFCKKKIKKTSQKIKKSVDENL</sequence>
<comment type="caution">
    <text evidence="2">The sequence shown here is derived from an EMBL/GenBank/DDBJ whole genome shotgun (WGS) entry which is preliminary data.</text>
</comment>
<dbReference type="Proteomes" id="UP000263486">
    <property type="component" value="Unassembled WGS sequence"/>
</dbReference>
<dbReference type="RefSeq" id="WP_114642296.1">
    <property type="nucleotide sequence ID" value="NZ_JAACIO010000012.1"/>
</dbReference>
<keyword evidence="3" id="KW-1185">Reference proteome</keyword>
<dbReference type="Gene3D" id="3.90.320.10">
    <property type="match status" value="1"/>
</dbReference>
<gene>
    <name evidence="2" type="ORF">DYH56_07850</name>
</gene>
<evidence type="ECO:0000313" key="2">
    <source>
        <dbReference type="EMBL" id="REI41319.1"/>
    </source>
</evidence>
<name>A0ABX9KH57_9FUSO</name>
<dbReference type="InterPro" id="IPR038726">
    <property type="entry name" value="PDDEXK_AddAB-type"/>
</dbReference>
<dbReference type="Pfam" id="PF12705">
    <property type="entry name" value="PDDEXK_1"/>
    <property type="match status" value="1"/>
</dbReference>
<evidence type="ECO:0000313" key="3">
    <source>
        <dbReference type="Proteomes" id="UP000263486"/>
    </source>
</evidence>
<proteinExistence type="predicted"/>